<evidence type="ECO:0000313" key="1">
    <source>
        <dbReference type="EMBL" id="BBK04575.1"/>
    </source>
</evidence>
<proteinExistence type="predicted"/>
<dbReference type="EMBL" id="AP019685">
    <property type="protein sequence ID" value="BBK04575.1"/>
    <property type="molecule type" value="Genomic_DNA"/>
</dbReference>
<organism evidence="1">
    <name type="scientific">Acinetobacter baumannii</name>
    <dbReference type="NCBI Taxonomy" id="470"/>
    <lineage>
        <taxon>Bacteria</taxon>
        <taxon>Pseudomonadati</taxon>
        <taxon>Pseudomonadota</taxon>
        <taxon>Gammaproteobacteria</taxon>
        <taxon>Moraxellales</taxon>
        <taxon>Moraxellaceae</taxon>
        <taxon>Acinetobacter</taxon>
        <taxon>Acinetobacter calcoaceticus/baumannii complex</taxon>
    </lineage>
</organism>
<sequence length="107" mass="11880">MKKIISLLTLISLTACTSEPELKKQEVSADQYKDKWPLVVNKGTLTCEPPSRIVFTDPDGNKYGVNGSAQNDYRTIFDITKEAENLGAKFKMNIAPLIEDGSKLCIK</sequence>
<reference evidence="1" key="1">
    <citation type="submission" date="2019-05" db="EMBL/GenBank/DDBJ databases">
        <title>Complete genome sequence of multidrug resistant Acinetonacter baumannii.</title>
        <authorList>
            <person name="Wachino J."/>
        </authorList>
    </citation>
    <scope>NUCLEOTIDE SEQUENCE</scope>
    <source>
        <strain evidence="1">NU-60</strain>
    </source>
</reference>
<dbReference type="InterPro" id="IPR019648">
    <property type="entry name" value="YebY"/>
</dbReference>
<dbReference type="AlphaFoldDB" id="A0A4P2WWT7"/>
<accession>A0A4P2WWT7</accession>
<protein>
    <submittedName>
        <fullName evidence="1">Uncharacterized protein</fullName>
    </submittedName>
</protein>
<name>A0A4P2WWT7_ACIBA</name>
<dbReference type="Pfam" id="PF10709">
    <property type="entry name" value="DUF2511"/>
    <property type="match status" value="1"/>
</dbReference>
<dbReference type="RefSeq" id="WP_000720885.1">
    <property type="nucleotide sequence ID" value="NZ_CAJHHM010000012.1"/>
</dbReference>
<dbReference type="PROSITE" id="PS51257">
    <property type="entry name" value="PROKAR_LIPOPROTEIN"/>
    <property type="match status" value="1"/>
</dbReference>
<gene>
    <name evidence="1" type="ORF">NU60_05230</name>
</gene>